<keyword evidence="2" id="KW-0732">Signal</keyword>
<feature type="region of interest" description="Disordered" evidence="1">
    <location>
        <begin position="85"/>
        <end position="110"/>
    </location>
</feature>
<feature type="region of interest" description="Disordered" evidence="1">
    <location>
        <begin position="1"/>
        <end position="21"/>
    </location>
</feature>
<evidence type="ECO:0000256" key="1">
    <source>
        <dbReference type="SAM" id="MobiDB-lite"/>
    </source>
</evidence>
<gene>
    <name evidence="3" type="ORF">E6K80_12990</name>
</gene>
<dbReference type="EMBL" id="VBPA01000346">
    <property type="protein sequence ID" value="TMQ69056.1"/>
    <property type="molecule type" value="Genomic_DNA"/>
</dbReference>
<proteinExistence type="predicted"/>
<feature type="signal peptide" evidence="2">
    <location>
        <begin position="1"/>
        <end position="42"/>
    </location>
</feature>
<name>A0A538TZH3_UNCEI</name>
<dbReference type="Proteomes" id="UP000319836">
    <property type="component" value="Unassembled WGS sequence"/>
</dbReference>
<evidence type="ECO:0000256" key="2">
    <source>
        <dbReference type="SAM" id="SignalP"/>
    </source>
</evidence>
<evidence type="ECO:0000313" key="4">
    <source>
        <dbReference type="Proteomes" id="UP000319836"/>
    </source>
</evidence>
<dbReference type="AlphaFoldDB" id="A0A538TZH3"/>
<evidence type="ECO:0000313" key="3">
    <source>
        <dbReference type="EMBL" id="TMQ69056.1"/>
    </source>
</evidence>
<comment type="caution">
    <text evidence="3">The sequence shown here is derived from an EMBL/GenBank/DDBJ whole genome shotgun (WGS) entry which is preliminary data.</text>
</comment>
<organism evidence="3 4">
    <name type="scientific">Eiseniibacteriota bacterium</name>
    <dbReference type="NCBI Taxonomy" id="2212470"/>
    <lineage>
        <taxon>Bacteria</taxon>
        <taxon>Candidatus Eiseniibacteriota</taxon>
    </lineage>
</organism>
<feature type="chain" id="PRO_5021839952" description="Peptidase M23" evidence="2">
    <location>
        <begin position="43"/>
        <end position="110"/>
    </location>
</feature>
<accession>A0A538TZH3</accession>
<feature type="non-terminal residue" evidence="3">
    <location>
        <position position="110"/>
    </location>
</feature>
<sequence length="110" mass="12268">MNAAPERALARRRAGAARRPSPAPLALLAVAVSVALATPCFAQDSLEAAKRAELERIQQQAREHRETASKLRGQEQKELVQLHRTERELNTTRKRLQALQQRRGSLGRAL</sequence>
<evidence type="ECO:0008006" key="5">
    <source>
        <dbReference type="Google" id="ProtNLM"/>
    </source>
</evidence>
<reference evidence="3 4" key="1">
    <citation type="journal article" date="2019" name="Nat. Microbiol.">
        <title>Mediterranean grassland soil C-N compound turnover is dependent on rainfall and depth, and is mediated by genomically divergent microorganisms.</title>
        <authorList>
            <person name="Diamond S."/>
            <person name="Andeer P.F."/>
            <person name="Li Z."/>
            <person name="Crits-Christoph A."/>
            <person name="Burstein D."/>
            <person name="Anantharaman K."/>
            <person name="Lane K.R."/>
            <person name="Thomas B.C."/>
            <person name="Pan C."/>
            <person name="Northen T.R."/>
            <person name="Banfield J.F."/>
        </authorList>
    </citation>
    <scope>NUCLEOTIDE SEQUENCE [LARGE SCALE GENOMIC DNA]</scope>
    <source>
        <strain evidence="3">WS_10</strain>
    </source>
</reference>
<protein>
    <recommendedName>
        <fullName evidence="5">Peptidase M23</fullName>
    </recommendedName>
</protein>